<protein>
    <submittedName>
        <fullName evidence="1">Uncharacterized protein</fullName>
    </submittedName>
</protein>
<accession>A0A7D9ENX5</accession>
<feature type="non-terminal residue" evidence="1">
    <location>
        <position position="159"/>
    </location>
</feature>
<reference evidence="1" key="1">
    <citation type="submission" date="2020-04" db="EMBL/GenBank/DDBJ databases">
        <authorList>
            <person name="Alioto T."/>
            <person name="Alioto T."/>
            <person name="Gomez Garrido J."/>
        </authorList>
    </citation>
    <scope>NUCLEOTIDE SEQUENCE</scope>
    <source>
        <strain evidence="1">A484AB</strain>
    </source>
</reference>
<sequence length="159" mass="18203">MSITKVSDFTKDSFRFEAGVENRFGSRKIKLTARDRGPLLLKVTDCLSYGVDENNKYGKENLSVSLSLWEKSEFISVLELLEKECAKHVDKPDEKIMKCLYRKGSAPVLYPKIDDETEMYEPKGTGPVDPKKYLNKRFHLDAIVRIDGIFLSDKTTCIQ</sequence>
<comment type="caution">
    <text evidence="1">The sequence shown here is derived from an EMBL/GenBank/DDBJ whole genome shotgun (WGS) entry which is preliminary data.</text>
</comment>
<keyword evidence="2" id="KW-1185">Reference proteome</keyword>
<dbReference type="AlphaFoldDB" id="A0A7D9ENX5"/>
<gene>
    <name evidence="1" type="ORF">PACLA_8A018026</name>
</gene>
<proteinExistence type="predicted"/>
<evidence type="ECO:0000313" key="1">
    <source>
        <dbReference type="EMBL" id="CAB4013479.1"/>
    </source>
</evidence>
<organism evidence="1 2">
    <name type="scientific">Paramuricea clavata</name>
    <name type="common">Red gorgonian</name>
    <name type="synonym">Violescent sea-whip</name>
    <dbReference type="NCBI Taxonomy" id="317549"/>
    <lineage>
        <taxon>Eukaryota</taxon>
        <taxon>Metazoa</taxon>
        <taxon>Cnidaria</taxon>
        <taxon>Anthozoa</taxon>
        <taxon>Octocorallia</taxon>
        <taxon>Malacalcyonacea</taxon>
        <taxon>Plexauridae</taxon>
        <taxon>Paramuricea</taxon>
    </lineage>
</organism>
<dbReference type="Proteomes" id="UP001152795">
    <property type="component" value="Unassembled WGS sequence"/>
</dbReference>
<dbReference type="EMBL" id="CACRXK020007903">
    <property type="protein sequence ID" value="CAB4013479.1"/>
    <property type="molecule type" value="Genomic_DNA"/>
</dbReference>
<name>A0A7D9ENX5_PARCT</name>
<evidence type="ECO:0000313" key="2">
    <source>
        <dbReference type="Proteomes" id="UP001152795"/>
    </source>
</evidence>